<dbReference type="RefSeq" id="WP_052221229.1">
    <property type="nucleotide sequence ID" value="NZ_LHUR01000022.1"/>
</dbReference>
<dbReference type="EMBL" id="LHUR01000022">
    <property type="protein sequence ID" value="KOA19579.1"/>
    <property type="molecule type" value="Genomic_DNA"/>
</dbReference>
<reference evidence="2" key="1">
    <citation type="submission" date="2015-08" db="EMBL/GenBank/DDBJ databases">
        <title>Genome sequence of the strict anaerobe Clostridium homopropionicum LuHBu1 (DSM 5847T).</title>
        <authorList>
            <person name="Poehlein A."/>
            <person name="Beck M."/>
            <person name="Schiel-Bengelsdorf B."/>
            <person name="Bengelsdorf F.R."/>
            <person name="Daniel R."/>
            <person name="Duerre P."/>
        </authorList>
    </citation>
    <scope>NUCLEOTIDE SEQUENCE [LARGE SCALE GENOMIC DNA]</scope>
    <source>
        <strain evidence="2">DSM 5847</strain>
    </source>
</reference>
<comment type="caution">
    <text evidence="1">The sequence shown here is derived from an EMBL/GenBank/DDBJ whole genome shotgun (WGS) entry which is preliminary data.</text>
</comment>
<dbReference type="PATRIC" id="fig|1121318.3.peg.1683"/>
<evidence type="ECO:0000313" key="2">
    <source>
        <dbReference type="Proteomes" id="UP000037043"/>
    </source>
</evidence>
<dbReference type="STRING" id="36844.SAMN04488501_102326"/>
<protein>
    <submittedName>
        <fullName evidence="1">Uncharacterized protein</fullName>
    </submittedName>
</protein>
<accession>A0A0L6Z9D5</accession>
<name>A0A0L6Z9D5_9CLOT</name>
<keyword evidence="2" id="KW-1185">Reference proteome</keyword>
<gene>
    <name evidence="1" type="ORF">CLHOM_16680</name>
</gene>
<dbReference type="Proteomes" id="UP000037043">
    <property type="component" value="Unassembled WGS sequence"/>
</dbReference>
<proteinExistence type="predicted"/>
<dbReference type="AlphaFoldDB" id="A0A0L6Z9D5"/>
<sequence length="72" mass="8050">MKHNLKISVSKHPQSGGIVSCRNVTIRERFLRFLLGDKQKLTILVPGDTVQELAICEIKEGGISHEQNQVNP</sequence>
<evidence type="ECO:0000313" key="1">
    <source>
        <dbReference type="EMBL" id="KOA19579.1"/>
    </source>
</evidence>
<organism evidence="1 2">
    <name type="scientific">Clostridium homopropionicum DSM 5847</name>
    <dbReference type="NCBI Taxonomy" id="1121318"/>
    <lineage>
        <taxon>Bacteria</taxon>
        <taxon>Bacillati</taxon>
        <taxon>Bacillota</taxon>
        <taxon>Clostridia</taxon>
        <taxon>Eubacteriales</taxon>
        <taxon>Clostridiaceae</taxon>
        <taxon>Clostridium</taxon>
    </lineage>
</organism>